<evidence type="ECO:0000256" key="4">
    <source>
        <dbReference type="RuleBase" id="RU361235"/>
    </source>
</evidence>
<dbReference type="OrthoDB" id="3200163at2759"/>
<dbReference type="Pfam" id="PF00135">
    <property type="entry name" value="COesterase"/>
    <property type="match status" value="1"/>
</dbReference>
<dbReference type="AlphaFoldDB" id="M2XHL1"/>
<feature type="signal peptide" evidence="4">
    <location>
        <begin position="1"/>
        <end position="20"/>
    </location>
</feature>
<dbReference type="STRING" id="675120.M2XHL1"/>
<evidence type="ECO:0000256" key="1">
    <source>
        <dbReference type="ARBA" id="ARBA00005964"/>
    </source>
</evidence>
<feature type="domain" description="Carboxylesterase type B" evidence="5">
    <location>
        <begin position="26"/>
        <end position="573"/>
    </location>
</feature>
<dbReference type="InterPro" id="IPR050309">
    <property type="entry name" value="Type-B_Carboxylest/Lipase"/>
</dbReference>
<dbReference type="Gene3D" id="3.40.50.1820">
    <property type="entry name" value="alpha/beta hydrolase"/>
    <property type="match status" value="1"/>
</dbReference>
<dbReference type="InterPro" id="IPR029058">
    <property type="entry name" value="AB_hydrolase_fold"/>
</dbReference>
<dbReference type="ESTHER" id="mycp1-m2xhl1">
    <property type="family name" value="Fungal_carboxylesterase_lipase"/>
</dbReference>
<keyword evidence="7" id="KW-1185">Reference proteome</keyword>
<evidence type="ECO:0000313" key="6">
    <source>
        <dbReference type="EMBL" id="EME38932.1"/>
    </source>
</evidence>
<dbReference type="Proteomes" id="UP000016933">
    <property type="component" value="Unassembled WGS sequence"/>
</dbReference>
<gene>
    <name evidence="6" type="ORF">DOTSEDRAFT_57243</name>
</gene>
<dbReference type="InterPro" id="IPR019826">
    <property type="entry name" value="Carboxylesterase_B_AS"/>
</dbReference>
<comment type="similarity">
    <text evidence="1 4">Belongs to the type-B carboxylesterase/lipase family.</text>
</comment>
<keyword evidence="3 4" id="KW-0378">Hydrolase</keyword>
<dbReference type="PANTHER" id="PTHR11559">
    <property type="entry name" value="CARBOXYLESTERASE"/>
    <property type="match status" value="1"/>
</dbReference>
<sequence length="587" mass="64602">MTSIAKMFILALLSLPLASARPQLNDPQVSLDYATFKGTDAFLGVDSFLGMPFAKAGRYENPRVVNAQQDKLKGVQDATKYGIACPQQEFVASPLSNGNAELGGLLGALEQSAFEPLNLLQQGEECLSINVQAPKGVNSTKELPVMFWIHGGGFELGSASALGSETTALPGLIYQGAKIVQRSVDMEQPIVFVSANHRLNAFGTLASQEMTDAGVSNLLLKDQRTAMRWIQKYISAFGGDASKVTLFGESAGSMSIATQMVLNNGDTEGLFRGAIMASGGILKVKDYHQEQGTFDFLARCTGCSSGDKLACLRTVDYNKLYNCLQQIPNFFSYTSTKVPWYPRPDGTYLKDSPHRLLREGSVARIPYIIGDMKDEGTLFSLIPQLNITTDEDFQSFWKEIFFQTLSPTQIKAFTNLYSQDPAEGSPYDTGTLNAIGPQYKRLASAVGDYTFEAGRRDLLNHTYNTQKVWTYQQEQSLYILTQLPALQSNDLPILGSFHVSDVVLNSFGTIPATISKNTLNLMSTYIAFVNSQDPNNHGLQGLPKWPNWTPNGREMFKFQESGPEVIRDDYREAQTGFINGNANTYVF</sequence>
<reference evidence="6 7" key="2">
    <citation type="journal article" date="2012" name="PLoS Pathog.">
        <title>Diverse lifestyles and strategies of plant pathogenesis encoded in the genomes of eighteen Dothideomycetes fungi.</title>
        <authorList>
            <person name="Ohm R.A."/>
            <person name="Feau N."/>
            <person name="Henrissat B."/>
            <person name="Schoch C.L."/>
            <person name="Horwitz B.A."/>
            <person name="Barry K.W."/>
            <person name="Condon B.J."/>
            <person name="Copeland A.C."/>
            <person name="Dhillon B."/>
            <person name="Glaser F."/>
            <person name="Hesse C.N."/>
            <person name="Kosti I."/>
            <person name="LaButti K."/>
            <person name="Lindquist E.A."/>
            <person name="Lucas S."/>
            <person name="Salamov A.A."/>
            <person name="Bradshaw R.E."/>
            <person name="Ciuffetti L."/>
            <person name="Hamelin R.C."/>
            <person name="Kema G.H.J."/>
            <person name="Lawrence C."/>
            <person name="Scott J.A."/>
            <person name="Spatafora J.W."/>
            <person name="Turgeon B.G."/>
            <person name="de Wit P.J.G.M."/>
            <person name="Zhong S."/>
            <person name="Goodwin S.B."/>
            <person name="Grigoriev I.V."/>
        </authorList>
    </citation>
    <scope>NUCLEOTIDE SEQUENCE [LARGE SCALE GENOMIC DNA]</scope>
    <source>
        <strain evidence="7">NZE10 / CBS 128990</strain>
    </source>
</reference>
<dbReference type="HOGENOM" id="CLU_006586_10_6_1"/>
<dbReference type="GO" id="GO:0016787">
    <property type="term" value="F:hydrolase activity"/>
    <property type="evidence" value="ECO:0007669"/>
    <property type="project" value="UniProtKB-KW"/>
</dbReference>
<keyword evidence="4" id="KW-0732">Signal</keyword>
<evidence type="ECO:0000313" key="7">
    <source>
        <dbReference type="Proteomes" id="UP000016933"/>
    </source>
</evidence>
<dbReference type="PROSITE" id="PS01173">
    <property type="entry name" value="LIPASE_GDXG_HIS"/>
    <property type="match status" value="1"/>
</dbReference>
<comment type="similarity">
    <text evidence="2">Belongs to the 'GDXG' lipolytic enzyme family.</text>
</comment>
<evidence type="ECO:0000256" key="2">
    <source>
        <dbReference type="ARBA" id="ARBA00010515"/>
    </source>
</evidence>
<reference evidence="7" key="1">
    <citation type="journal article" date="2012" name="PLoS Genet.">
        <title>The genomes of the fungal plant pathogens Cladosporium fulvum and Dothistroma septosporum reveal adaptation to different hosts and lifestyles but also signatures of common ancestry.</title>
        <authorList>
            <person name="de Wit P.J.G.M."/>
            <person name="van der Burgt A."/>
            <person name="Oekmen B."/>
            <person name="Stergiopoulos I."/>
            <person name="Abd-Elsalam K.A."/>
            <person name="Aerts A.L."/>
            <person name="Bahkali A.H."/>
            <person name="Beenen H.G."/>
            <person name="Chettri P."/>
            <person name="Cox M.P."/>
            <person name="Datema E."/>
            <person name="de Vries R.P."/>
            <person name="Dhillon B."/>
            <person name="Ganley A.R."/>
            <person name="Griffiths S.A."/>
            <person name="Guo Y."/>
            <person name="Hamelin R.C."/>
            <person name="Henrissat B."/>
            <person name="Kabir M.S."/>
            <person name="Jashni M.K."/>
            <person name="Kema G."/>
            <person name="Klaubauf S."/>
            <person name="Lapidus A."/>
            <person name="Levasseur A."/>
            <person name="Lindquist E."/>
            <person name="Mehrabi R."/>
            <person name="Ohm R.A."/>
            <person name="Owen T.J."/>
            <person name="Salamov A."/>
            <person name="Schwelm A."/>
            <person name="Schijlen E."/>
            <person name="Sun H."/>
            <person name="van den Burg H.A."/>
            <person name="van Ham R.C.H.J."/>
            <person name="Zhang S."/>
            <person name="Goodwin S.B."/>
            <person name="Grigoriev I.V."/>
            <person name="Collemare J."/>
            <person name="Bradshaw R.E."/>
        </authorList>
    </citation>
    <scope>NUCLEOTIDE SEQUENCE [LARGE SCALE GENOMIC DNA]</scope>
    <source>
        <strain evidence="7">NZE10 / CBS 128990</strain>
    </source>
</reference>
<dbReference type="InterPro" id="IPR002168">
    <property type="entry name" value="Lipase_GDXG_HIS_AS"/>
</dbReference>
<dbReference type="PROSITE" id="PS00122">
    <property type="entry name" value="CARBOXYLESTERASE_B_1"/>
    <property type="match status" value="1"/>
</dbReference>
<dbReference type="SUPFAM" id="SSF53474">
    <property type="entry name" value="alpha/beta-Hydrolases"/>
    <property type="match status" value="1"/>
</dbReference>
<dbReference type="OMA" id="GDMRDEG"/>
<evidence type="ECO:0000259" key="5">
    <source>
        <dbReference type="Pfam" id="PF00135"/>
    </source>
</evidence>
<dbReference type="eggNOG" id="KOG4389">
    <property type="taxonomic scope" value="Eukaryota"/>
</dbReference>
<accession>M2XHL1</accession>
<name>M2XHL1_DOTSN</name>
<dbReference type="EC" id="3.1.1.-" evidence="4"/>
<evidence type="ECO:0000256" key="3">
    <source>
        <dbReference type="ARBA" id="ARBA00022801"/>
    </source>
</evidence>
<proteinExistence type="inferred from homology"/>
<feature type="chain" id="PRO_5005140243" description="Carboxylic ester hydrolase" evidence="4">
    <location>
        <begin position="21"/>
        <end position="587"/>
    </location>
</feature>
<organism evidence="6 7">
    <name type="scientific">Dothistroma septosporum (strain NZE10 / CBS 128990)</name>
    <name type="common">Red band needle blight fungus</name>
    <name type="synonym">Mycosphaerella pini</name>
    <dbReference type="NCBI Taxonomy" id="675120"/>
    <lineage>
        <taxon>Eukaryota</taxon>
        <taxon>Fungi</taxon>
        <taxon>Dikarya</taxon>
        <taxon>Ascomycota</taxon>
        <taxon>Pezizomycotina</taxon>
        <taxon>Dothideomycetes</taxon>
        <taxon>Dothideomycetidae</taxon>
        <taxon>Mycosphaerellales</taxon>
        <taxon>Mycosphaerellaceae</taxon>
        <taxon>Dothistroma</taxon>
    </lineage>
</organism>
<dbReference type="EMBL" id="KB446546">
    <property type="protein sequence ID" value="EME38932.1"/>
    <property type="molecule type" value="Genomic_DNA"/>
</dbReference>
<dbReference type="InterPro" id="IPR002018">
    <property type="entry name" value="CarbesteraseB"/>
</dbReference>
<protein>
    <recommendedName>
        <fullName evidence="4">Carboxylic ester hydrolase</fullName>
        <ecNumber evidence="4">3.1.1.-</ecNumber>
    </recommendedName>
</protein>